<feature type="domain" description="DUF6534" evidence="2">
    <location>
        <begin position="20"/>
        <end position="73"/>
    </location>
</feature>
<evidence type="ECO:0000313" key="3">
    <source>
        <dbReference type="EMBL" id="TCD64610.1"/>
    </source>
</evidence>
<dbReference type="InterPro" id="IPR045339">
    <property type="entry name" value="DUF6534"/>
</dbReference>
<dbReference type="Pfam" id="PF20152">
    <property type="entry name" value="DUF6534"/>
    <property type="match status" value="1"/>
</dbReference>
<dbReference type="STRING" id="92696.A0A4R0R9T1"/>
<comment type="caution">
    <text evidence="3">The sequence shown here is derived from an EMBL/GenBank/DDBJ whole genome shotgun (WGS) entry which is preliminary data.</text>
</comment>
<keyword evidence="1" id="KW-0812">Transmembrane</keyword>
<evidence type="ECO:0000256" key="1">
    <source>
        <dbReference type="SAM" id="Phobius"/>
    </source>
</evidence>
<keyword evidence="1" id="KW-1133">Transmembrane helix</keyword>
<proteinExistence type="predicted"/>
<sequence>MDSWSIGRYHYIFTAGLSSATAVDIVITTTLIYYLKRSRTGFSSMAVIINSITLHTVETGLITSVTTVAALICVMGIYSSQFGIPRIALRYQQTIRECALGNDALGGGSQGAAGPIGYPMPVLFPENLSNVGRGKRYTRQKHLDPHTSK</sequence>
<keyword evidence="4" id="KW-1185">Reference proteome</keyword>
<accession>A0A4R0R9T1</accession>
<protein>
    <recommendedName>
        <fullName evidence="2">DUF6534 domain-containing protein</fullName>
    </recommendedName>
</protein>
<gene>
    <name evidence="3" type="ORF">EIP91_003875</name>
</gene>
<evidence type="ECO:0000313" key="4">
    <source>
        <dbReference type="Proteomes" id="UP000292702"/>
    </source>
</evidence>
<feature type="non-terminal residue" evidence="3">
    <location>
        <position position="149"/>
    </location>
</feature>
<dbReference type="EMBL" id="RWJN01000226">
    <property type="protein sequence ID" value="TCD64610.1"/>
    <property type="molecule type" value="Genomic_DNA"/>
</dbReference>
<feature type="transmembrane region" description="Helical" evidence="1">
    <location>
        <begin position="12"/>
        <end position="35"/>
    </location>
</feature>
<reference evidence="3 4" key="1">
    <citation type="submission" date="2018-11" db="EMBL/GenBank/DDBJ databases">
        <title>Genome assembly of Steccherinum ochraceum LE-BIN_3174, the white-rot fungus of the Steccherinaceae family (The Residual Polyporoid clade, Polyporales, Basidiomycota).</title>
        <authorList>
            <person name="Fedorova T.V."/>
            <person name="Glazunova O.A."/>
            <person name="Landesman E.O."/>
            <person name="Moiseenko K.V."/>
            <person name="Psurtseva N.V."/>
            <person name="Savinova O.S."/>
            <person name="Shakhova N.V."/>
            <person name="Tyazhelova T.V."/>
            <person name="Vasina D.V."/>
        </authorList>
    </citation>
    <scope>NUCLEOTIDE SEQUENCE [LARGE SCALE GENOMIC DNA]</scope>
    <source>
        <strain evidence="3 4">LE-BIN_3174</strain>
    </source>
</reference>
<evidence type="ECO:0000259" key="2">
    <source>
        <dbReference type="Pfam" id="PF20152"/>
    </source>
</evidence>
<dbReference type="AlphaFoldDB" id="A0A4R0R9T1"/>
<dbReference type="Proteomes" id="UP000292702">
    <property type="component" value="Unassembled WGS sequence"/>
</dbReference>
<organism evidence="3 4">
    <name type="scientific">Steccherinum ochraceum</name>
    <dbReference type="NCBI Taxonomy" id="92696"/>
    <lineage>
        <taxon>Eukaryota</taxon>
        <taxon>Fungi</taxon>
        <taxon>Dikarya</taxon>
        <taxon>Basidiomycota</taxon>
        <taxon>Agaricomycotina</taxon>
        <taxon>Agaricomycetes</taxon>
        <taxon>Polyporales</taxon>
        <taxon>Steccherinaceae</taxon>
        <taxon>Steccherinum</taxon>
    </lineage>
</organism>
<keyword evidence="1" id="KW-0472">Membrane</keyword>
<feature type="transmembrane region" description="Helical" evidence="1">
    <location>
        <begin position="56"/>
        <end position="78"/>
    </location>
</feature>
<dbReference type="OrthoDB" id="3206554at2759"/>
<name>A0A4R0R9T1_9APHY</name>